<sequence>MKTPALKTPALSTAPFRHRLTLYPDLVDSHTLMMYGTRDEPLLLKEDLEDLIKGFRAHSSVTVAILEAASTLKQDVLVTLPFLGTTVNRAAIPAQKLFAFVLWLADKIDLPPIPEIPNTICKCKAVVSDVPFNPSTLDNIKSLLESHSSKSNSRFVLRLDRLRQALDDNLHQISTIGVVLPTCIRTYADRLLEFGDA</sequence>
<organism evidence="1 2">
    <name type="scientific">Chlamydomonas incerta</name>
    <dbReference type="NCBI Taxonomy" id="51695"/>
    <lineage>
        <taxon>Eukaryota</taxon>
        <taxon>Viridiplantae</taxon>
        <taxon>Chlorophyta</taxon>
        <taxon>core chlorophytes</taxon>
        <taxon>Chlorophyceae</taxon>
        <taxon>CS clade</taxon>
        <taxon>Chlamydomonadales</taxon>
        <taxon>Chlamydomonadaceae</taxon>
        <taxon>Chlamydomonas</taxon>
    </lineage>
</organism>
<protein>
    <submittedName>
        <fullName evidence="1">Uncharacterized protein</fullName>
    </submittedName>
</protein>
<evidence type="ECO:0000313" key="2">
    <source>
        <dbReference type="Proteomes" id="UP000650467"/>
    </source>
</evidence>
<dbReference type="AlphaFoldDB" id="A0A835SS82"/>
<accession>A0A835SS82</accession>
<name>A0A835SS82_CHLIN</name>
<comment type="caution">
    <text evidence="1">The sequence shown here is derived from an EMBL/GenBank/DDBJ whole genome shotgun (WGS) entry which is preliminary data.</text>
</comment>
<keyword evidence="2" id="KW-1185">Reference proteome</keyword>
<gene>
    <name evidence="1" type="ORF">HXX76_014114</name>
</gene>
<dbReference type="EMBL" id="JAEHOC010000060">
    <property type="protein sequence ID" value="KAG2424956.1"/>
    <property type="molecule type" value="Genomic_DNA"/>
</dbReference>
<reference evidence="1" key="1">
    <citation type="journal article" date="2020" name="bioRxiv">
        <title>Comparative genomics of Chlamydomonas.</title>
        <authorList>
            <person name="Craig R.J."/>
            <person name="Hasan A.R."/>
            <person name="Ness R.W."/>
            <person name="Keightley P.D."/>
        </authorList>
    </citation>
    <scope>NUCLEOTIDE SEQUENCE</scope>
    <source>
        <strain evidence="1">SAG 7.73</strain>
    </source>
</reference>
<evidence type="ECO:0000313" key="1">
    <source>
        <dbReference type="EMBL" id="KAG2424956.1"/>
    </source>
</evidence>
<proteinExistence type="predicted"/>
<dbReference type="Proteomes" id="UP000650467">
    <property type="component" value="Unassembled WGS sequence"/>
</dbReference>